<dbReference type="Proteomes" id="UP000823613">
    <property type="component" value="Unassembled WGS sequence"/>
</dbReference>
<protein>
    <recommendedName>
        <fullName evidence="4">TraX family protein</fullName>
    </recommendedName>
</protein>
<accession>A0A9D9DGW5</accession>
<evidence type="ECO:0000256" key="1">
    <source>
        <dbReference type="SAM" id="Phobius"/>
    </source>
</evidence>
<reference evidence="2" key="1">
    <citation type="submission" date="2020-10" db="EMBL/GenBank/DDBJ databases">
        <authorList>
            <person name="Gilroy R."/>
        </authorList>
    </citation>
    <scope>NUCLEOTIDE SEQUENCE</scope>
    <source>
        <strain evidence="2">11159</strain>
    </source>
</reference>
<reference evidence="2" key="2">
    <citation type="journal article" date="2021" name="PeerJ">
        <title>Extensive microbial diversity within the chicken gut microbiome revealed by metagenomics and culture.</title>
        <authorList>
            <person name="Gilroy R."/>
            <person name="Ravi A."/>
            <person name="Getino M."/>
            <person name="Pursley I."/>
            <person name="Horton D.L."/>
            <person name="Alikhan N.F."/>
            <person name="Baker D."/>
            <person name="Gharbi K."/>
            <person name="Hall N."/>
            <person name="Watson M."/>
            <person name="Adriaenssens E.M."/>
            <person name="Foster-Nyarko E."/>
            <person name="Jarju S."/>
            <person name="Secka A."/>
            <person name="Antonio M."/>
            <person name="Oren A."/>
            <person name="Chaudhuri R.R."/>
            <person name="La Ragione R."/>
            <person name="Hildebrand F."/>
            <person name="Pallen M.J."/>
        </authorList>
    </citation>
    <scope>NUCLEOTIDE SEQUENCE</scope>
    <source>
        <strain evidence="2">11159</strain>
    </source>
</reference>
<dbReference type="InterPro" id="IPR008875">
    <property type="entry name" value="TraX"/>
</dbReference>
<feature type="transmembrane region" description="Helical" evidence="1">
    <location>
        <begin position="107"/>
        <end position="124"/>
    </location>
</feature>
<organism evidence="2 3">
    <name type="scientific">Candidatus Onthovivens merdipullorum</name>
    <dbReference type="NCBI Taxonomy" id="2840889"/>
    <lineage>
        <taxon>Bacteria</taxon>
        <taxon>Bacillati</taxon>
        <taxon>Bacillota</taxon>
        <taxon>Bacilli</taxon>
        <taxon>Bacillales</taxon>
        <taxon>Candidatus Onthovivens</taxon>
    </lineage>
</organism>
<dbReference type="Pfam" id="PF05857">
    <property type="entry name" value="TraX"/>
    <property type="match status" value="1"/>
</dbReference>
<evidence type="ECO:0000313" key="2">
    <source>
        <dbReference type="EMBL" id="MBO8427293.1"/>
    </source>
</evidence>
<feature type="transmembrane region" description="Helical" evidence="1">
    <location>
        <begin position="221"/>
        <end position="241"/>
    </location>
</feature>
<feature type="transmembrane region" description="Helical" evidence="1">
    <location>
        <begin position="281"/>
        <end position="300"/>
    </location>
</feature>
<dbReference type="AlphaFoldDB" id="A0A9D9DGW5"/>
<keyword evidence="1" id="KW-0812">Transmembrane</keyword>
<evidence type="ECO:0000313" key="3">
    <source>
        <dbReference type="Proteomes" id="UP000823613"/>
    </source>
</evidence>
<feature type="transmembrane region" description="Helical" evidence="1">
    <location>
        <begin position="69"/>
        <end position="87"/>
    </location>
</feature>
<feature type="transmembrane region" description="Helical" evidence="1">
    <location>
        <begin position="39"/>
        <end position="57"/>
    </location>
</feature>
<feature type="transmembrane region" description="Helical" evidence="1">
    <location>
        <begin position="253"/>
        <end position="269"/>
    </location>
</feature>
<proteinExistence type="predicted"/>
<feature type="transmembrane region" description="Helical" evidence="1">
    <location>
        <begin position="131"/>
        <end position="148"/>
    </location>
</feature>
<dbReference type="EMBL" id="JADIMY010000040">
    <property type="protein sequence ID" value="MBO8427293.1"/>
    <property type="molecule type" value="Genomic_DNA"/>
</dbReference>
<keyword evidence="1" id="KW-1133">Transmembrane helix</keyword>
<feature type="transmembrane region" description="Helical" evidence="1">
    <location>
        <begin position="168"/>
        <end position="190"/>
    </location>
</feature>
<sequence>MKDKKLFFSNFIIKIIALIAMTIDHIGVIDFFNNSTITLIFRIIGRISLPLFIFLEIEGLSHTHNIKRYLLRLGVMAFIIYLAIGFINTPLFMNLINANSFIRLDTIGNIFLTLFLLALIYYLFTLKNKYLRLLGILPILFFIGLYIVKELSNSVIPYTRYHFLWDGLYPQFDLFALILFGAIYLAYFVLDKLIIESAFKRDESLILAYKNTTSYQFNKNIAASIAIFIFSLILSILASFTDLDNHLELGLGIQSYMFLSVIFILFYNGKLGYKNKYLQGAFYLYYPLHIVIIFLIYLLISM</sequence>
<feature type="transmembrane region" description="Helical" evidence="1">
    <location>
        <begin position="12"/>
        <end position="33"/>
    </location>
</feature>
<evidence type="ECO:0008006" key="4">
    <source>
        <dbReference type="Google" id="ProtNLM"/>
    </source>
</evidence>
<comment type="caution">
    <text evidence="2">The sequence shown here is derived from an EMBL/GenBank/DDBJ whole genome shotgun (WGS) entry which is preliminary data.</text>
</comment>
<gene>
    <name evidence="2" type="ORF">IAC58_01880</name>
</gene>
<name>A0A9D9DGW5_9BACL</name>
<keyword evidence="1" id="KW-0472">Membrane</keyword>